<dbReference type="Pfam" id="PF00083">
    <property type="entry name" value="Sugar_tr"/>
    <property type="match status" value="1"/>
</dbReference>
<feature type="transmembrane region" description="Helical" evidence="10">
    <location>
        <begin position="68"/>
        <end position="97"/>
    </location>
</feature>
<keyword evidence="4" id="KW-0762">Sugar transport</keyword>
<gene>
    <name evidence="12" type="ORF">CICLE_v10007938mg</name>
</gene>
<evidence type="ECO:0000256" key="4">
    <source>
        <dbReference type="ARBA" id="ARBA00022597"/>
    </source>
</evidence>
<dbReference type="eggNOG" id="KOG0254">
    <property type="taxonomic scope" value="Eukaryota"/>
</dbReference>
<feature type="transmembrane region" description="Helical" evidence="10">
    <location>
        <begin position="488"/>
        <end position="510"/>
    </location>
</feature>
<evidence type="ECO:0000256" key="2">
    <source>
        <dbReference type="ARBA" id="ARBA00010992"/>
    </source>
</evidence>
<evidence type="ECO:0000256" key="7">
    <source>
        <dbReference type="ARBA" id="ARBA00022989"/>
    </source>
</evidence>
<feature type="transmembrane region" description="Helical" evidence="10">
    <location>
        <begin position="359"/>
        <end position="381"/>
    </location>
</feature>
<dbReference type="NCBIfam" id="TIGR00879">
    <property type="entry name" value="SP"/>
    <property type="match status" value="1"/>
</dbReference>
<dbReference type="InterPro" id="IPR036259">
    <property type="entry name" value="MFS_trans_sf"/>
</dbReference>
<dbReference type="InterPro" id="IPR020846">
    <property type="entry name" value="MFS_dom"/>
</dbReference>
<keyword evidence="13" id="KW-1185">Reference proteome</keyword>
<dbReference type="InterPro" id="IPR003663">
    <property type="entry name" value="Sugar/inositol_transpt"/>
</dbReference>
<evidence type="ECO:0000313" key="12">
    <source>
        <dbReference type="EMBL" id="ESR64384.1"/>
    </source>
</evidence>
<dbReference type="SUPFAM" id="SSF103473">
    <property type="entry name" value="MFS general substrate transporter"/>
    <property type="match status" value="1"/>
</dbReference>
<dbReference type="KEGG" id="cic:CICLE_v10007938mg"/>
<dbReference type="AlphaFoldDB" id="V4WD44"/>
<feature type="transmembrane region" description="Helical" evidence="10">
    <location>
        <begin position="225"/>
        <end position="248"/>
    </location>
</feature>
<evidence type="ECO:0000256" key="3">
    <source>
        <dbReference type="ARBA" id="ARBA00022448"/>
    </source>
</evidence>
<dbReference type="FunFam" id="1.20.1250.20:FF:000025">
    <property type="entry name" value="probable polyol transporter 4"/>
    <property type="match status" value="1"/>
</dbReference>
<keyword evidence="3 9" id="KW-0813">Transport</keyword>
<dbReference type="GO" id="GO:0015293">
    <property type="term" value="F:symporter activity"/>
    <property type="evidence" value="ECO:0007669"/>
    <property type="project" value="UniProtKB-KW"/>
</dbReference>
<feature type="transmembrane region" description="Helical" evidence="10">
    <location>
        <begin position="195"/>
        <end position="213"/>
    </location>
</feature>
<evidence type="ECO:0000256" key="1">
    <source>
        <dbReference type="ARBA" id="ARBA00004141"/>
    </source>
</evidence>
<feature type="transmembrane region" description="Helical" evidence="10">
    <location>
        <begin position="161"/>
        <end position="183"/>
    </location>
</feature>
<name>V4WD44_CITCL</name>
<evidence type="ECO:0000259" key="11">
    <source>
        <dbReference type="PROSITE" id="PS50850"/>
    </source>
</evidence>
<keyword evidence="7 10" id="KW-1133">Transmembrane helix</keyword>
<dbReference type="InterPro" id="IPR005828">
    <property type="entry name" value="MFS_sugar_transport-like"/>
</dbReference>
<dbReference type="GO" id="GO:0015144">
    <property type="term" value="F:carbohydrate transmembrane transporter activity"/>
    <property type="evidence" value="ECO:0007669"/>
    <property type="project" value="InterPro"/>
</dbReference>
<organism evidence="12 13">
    <name type="scientific">Citrus clementina</name>
    <name type="common">Clementine</name>
    <name type="synonym">Citrus deliciosa x Citrus sinensis</name>
    <dbReference type="NCBI Taxonomy" id="85681"/>
    <lineage>
        <taxon>Eukaryota</taxon>
        <taxon>Viridiplantae</taxon>
        <taxon>Streptophyta</taxon>
        <taxon>Embryophyta</taxon>
        <taxon>Tracheophyta</taxon>
        <taxon>Spermatophyta</taxon>
        <taxon>Magnoliopsida</taxon>
        <taxon>eudicotyledons</taxon>
        <taxon>Gunneridae</taxon>
        <taxon>Pentapetalae</taxon>
        <taxon>rosids</taxon>
        <taxon>malvids</taxon>
        <taxon>Sapindales</taxon>
        <taxon>Rutaceae</taxon>
        <taxon>Aurantioideae</taxon>
        <taxon>Citrus</taxon>
    </lineage>
</organism>
<comment type="similarity">
    <text evidence="2 9">Belongs to the major facilitator superfamily. Sugar transporter (TC 2.A.1.1) family.</text>
</comment>
<feature type="transmembrane region" description="Helical" evidence="10">
    <location>
        <begin position="460"/>
        <end position="482"/>
    </location>
</feature>
<comment type="subcellular location">
    <subcellularLocation>
        <location evidence="1">Membrane</location>
        <topology evidence="1">Multi-pass membrane protein</topology>
    </subcellularLocation>
</comment>
<keyword evidence="8 10" id="KW-0472">Membrane</keyword>
<reference evidence="12 13" key="1">
    <citation type="submission" date="2013-10" db="EMBL/GenBank/DDBJ databases">
        <authorList>
            <consortium name="International Citrus Genome Consortium"/>
            <person name="Jenkins J."/>
            <person name="Schmutz J."/>
            <person name="Prochnik S."/>
            <person name="Rokhsar D."/>
            <person name="Gmitter F."/>
            <person name="Ollitrault P."/>
            <person name="Machado M."/>
            <person name="Talon M."/>
            <person name="Wincker P."/>
            <person name="Jaillon O."/>
            <person name="Morgante M."/>
        </authorList>
    </citation>
    <scope>NUCLEOTIDE SEQUENCE</scope>
    <source>
        <strain evidence="13">cv. Clemenules</strain>
    </source>
</reference>
<dbReference type="GO" id="GO:0016020">
    <property type="term" value="C:membrane"/>
    <property type="evidence" value="ECO:0007669"/>
    <property type="project" value="UniProtKB-SubCell"/>
</dbReference>
<evidence type="ECO:0000313" key="13">
    <source>
        <dbReference type="Proteomes" id="UP000030687"/>
    </source>
</evidence>
<dbReference type="Gramene" id="ESR64384">
    <property type="protein sequence ID" value="ESR64384"/>
    <property type="gene ID" value="CICLE_v10007938mg"/>
</dbReference>
<dbReference type="OMA" id="MFQAKFD"/>
<feature type="transmembrane region" description="Helical" evidence="10">
    <location>
        <begin position="419"/>
        <end position="448"/>
    </location>
</feature>
<dbReference type="InterPro" id="IPR005829">
    <property type="entry name" value="Sugar_transporter_CS"/>
</dbReference>
<keyword evidence="6" id="KW-0769">Symport</keyword>
<feature type="transmembrane region" description="Helical" evidence="10">
    <location>
        <begin position="137"/>
        <end position="155"/>
    </location>
</feature>
<dbReference type="InterPro" id="IPR045262">
    <property type="entry name" value="STP/PLT_plant"/>
</dbReference>
<evidence type="ECO:0000256" key="9">
    <source>
        <dbReference type="RuleBase" id="RU003346"/>
    </source>
</evidence>
<dbReference type="PANTHER" id="PTHR23500:SF432">
    <property type="entry name" value="POLYOL TRANSPORTER 5-LIKE"/>
    <property type="match status" value="1"/>
</dbReference>
<dbReference type="PROSITE" id="PS50850">
    <property type="entry name" value="MFS"/>
    <property type="match status" value="1"/>
</dbReference>
<feature type="domain" description="Major facilitator superfamily (MFS) profile" evidence="11">
    <location>
        <begin position="72"/>
        <end position="514"/>
    </location>
</feature>
<sequence length="542" mass="58695">MESFSSSHKPDKQDCYYLLLDSESPAAKEGQRRHEELWHKQASEVASQKHTDLPGVSLQRKKPRFNKYALTGAILASTNSILLGYDIGVMSGAILYIRDNLNITSIQVEVLVGSLNVCSLIGSLAAGKTSDCIGRRYTIVLAAATFLLGALLMGLAPSFLFLMAGRVVSGIGVGYSLMIAPVYTTEISPAMTRGFLSSLPEVFINFGILLGYISNYALSGLPEHINWRLMLGLAALPAIAVAFGVIAMPESPRWLVMNGRFADAKQALIKTSDSVEEAEFRLNEMTRTIADLGHAASSNNWQGQGVWKELLLRPSRPLRRILIAAIGVNFFMQASGNDAVVYYSPEVFKDAGINSKKQLVGVTVIMGIAKTSFVLISALYLDHFGRRPLLMLGSTGMAVSLAVLGLGSKYLDQSDIKPAWAIALCVIAVCAAVSFFSIGLGPITWVYSSEIFPTKFRAQGSSLAISVNRLVSGIVAMSFLSISRAVTFGGMFFILSGITAVGTVFFYFFLPETKGKSLEDIGLLFEDKAHDNHTLDRPITLI</sequence>
<keyword evidence="5 10" id="KW-0812">Transmembrane</keyword>
<evidence type="ECO:0000256" key="5">
    <source>
        <dbReference type="ARBA" id="ARBA00022692"/>
    </source>
</evidence>
<evidence type="ECO:0000256" key="10">
    <source>
        <dbReference type="SAM" id="Phobius"/>
    </source>
</evidence>
<protein>
    <recommendedName>
        <fullName evidence="11">Major facilitator superfamily (MFS) profile domain-containing protein</fullName>
    </recommendedName>
</protein>
<dbReference type="InParanoid" id="V4WD44"/>
<dbReference type="PROSITE" id="PS00216">
    <property type="entry name" value="SUGAR_TRANSPORT_1"/>
    <property type="match status" value="2"/>
</dbReference>
<dbReference type="EMBL" id="KI535697">
    <property type="protein sequence ID" value="ESR64384.1"/>
    <property type="molecule type" value="Genomic_DNA"/>
</dbReference>
<feature type="transmembrane region" description="Helical" evidence="10">
    <location>
        <begin position="388"/>
        <end position="407"/>
    </location>
</feature>
<dbReference type="Proteomes" id="UP000030687">
    <property type="component" value="Unassembled WGS sequence"/>
</dbReference>
<feature type="transmembrane region" description="Helical" evidence="10">
    <location>
        <begin position="103"/>
        <end position="125"/>
    </location>
</feature>
<dbReference type="PROSITE" id="PS00217">
    <property type="entry name" value="SUGAR_TRANSPORT_2"/>
    <property type="match status" value="1"/>
</dbReference>
<evidence type="ECO:0000256" key="8">
    <source>
        <dbReference type="ARBA" id="ARBA00023136"/>
    </source>
</evidence>
<dbReference type="PRINTS" id="PR00171">
    <property type="entry name" value="SUGRTRNSPORT"/>
</dbReference>
<evidence type="ECO:0000256" key="6">
    <source>
        <dbReference type="ARBA" id="ARBA00022847"/>
    </source>
</evidence>
<proteinExistence type="inferred from homology"/>
<accession>V4WD44</accession>
<dbReference type="Gene3D" id="1.20.1250.20">
    <property type="entry name" value="MFS general substrate transporter like domains"/>
    <property type="match status" value="1"/>
</dbReference>
<feature type="transmembrane region" description="Helical" evidence="10">
    <location>
        <begin position="321"/>
        <end position="344"/>
    </location>
</feature>
<dbReference type="PANTHER" id="PTHR23500">
    <property type="entry name" value="SOLUTE CARRIER FAMILY 2, FACILITATED GLUCOSE TRANSPORTER"/>
    <property type="match status" value="1"/>
</dbReference>